<organism evidence="2 3">
    <name type="scientific">Diaminobutyricimonas aerilata</name>
    <dbReference type="NCBI Taxonomy" id="1162967"/>
    <lineage>
        <taxon>Bacteria</taxon>
        <taxon>Bacillati</taxon>
        <taxon>Actinomycetota</taxon>
        <taxon>Actinomycetes</taxon>
        <taxon>Micrococcales</taxon>
        <taxon>Microbacteriaceae</taxon>
        <taxon>Diaminobutyricimonas</taxon>
    </lineage>
</organism>
<dbReference type="AlphaFoldDB" id="A0A2M9CM23"/>
<dbReference type="OrthoDB" id="8896299at2"/>
<protein>
    <submittedName>
        <fullName evidence="2">Uncharacterized protein</fullName>
    </submittedName>
</protein>
<evidence type="ECO:0000313" key="3">
    <source>
        <dbReference type="Proteomes" id="UP000228758"/>
    </source>
</evidence>
<dbReference type="RefSeq" id="WP_157802317.1">
    <property type="nucleotide sequence ID" value="NZ_PGFF01000001.1"/>
</dbReference>
<proteinExistence type="predicted"/>
<dbReference type="Proteomes" id="UP000228758">
    <property type="component" value="Unassembled WGS sequence"/>
</dbReference>
<keyword evidence="1" id="KW-0812">Transmembrane</keyword>
<sequence>MSEPLWTDVVSAVGSAVTPLAVVAFGLVITRRQSRSELLQRTRLEYYTQLVPDLNWLMCYMTFIGTWRDDSPVDIVDLKRRLDSRFNVAAPLFSAEVTDAYRALMKLSFRTFGGWGEDAVIRTGAFRRRSSWRRKDIRWNPHWDKRFERSDETTISAEELTTYRGVYDDLLAALVKDLDITRARAKFTTSRVRLNASAPVRTDIAGAS</sequence>
<keyword evidence="1" id="KW-1133">Transmembrane helix</keyword>
<dbReference type="EMBL" id="PGFF01000001">
    <property type="protein sequence ID" value="PJJ72942.1"/>
    <property type="molecule type" value="Genomic_DNA"/>
</dbReference>
<keyword evidence="3" id="KW-1185">Reference proteome</keyword>
<evidence type="ECO:0000256" key="1">
    <source>
        <dbReference type="SAM" id="Phobius"/>
    </source>
</evidence>
<comment type="caution">
    <text evidence="2">The sequence shown here is derived from an EMBL/GenBank/DDBJ whole genome shotgun (WGS) entry which is preliminary data.</text>
</comment>
<gene>
    <name evidence="2" type="ORF">CLV46_2521</name>
</gene>
<feature type="transmembrane region" description="Helical" evidence="1">
    <location>
        <begin position="12"/>
        <end position="30"/>
    </location>
</feature>
<keyword evidence="1" id="KW-0472">Membrane</keyword>
<reference evidence="2 3" key="1">
    <citation type="submission" date="2017-11" db="EMBL/GenBank/DDBJ databases">
        <title>Genomic Encyclopedia of Archaeal and Bacterial Type Strains, Phase II (KMG-II): From Individual Species to Whole Genera.</title>
        <authorList>
            <person name="Goeker M."/>
        </authorList>
    </citation>
    <scope>NUCLEOTIDE SEQUENCE [LARGE SCALE GENOMIC DNA]</scope>
    <source>
        <strain evidence="2 3">DSM 27393</strain>
    </source>
</reference>
<name>A0A2M9CM23_9MICO</name>
<evidence type="ECO:0000313" key="2">
    <source>
        <dbReference type="EMBL" id="PJJ72942.1"/>
    </source>
</evidence>
<accession>A0A2M9CM23</accession>